<dbReference type="PANTHER" id="PTHR22777:SF27">
    <property type="entry name" value="MAGNESIUM AND COBALT EFFLUX PROTEIN CORC"/>
    <property type="match status" value="1"/>
</dbReference>
<evidence type="ECO:0000256" key="5">
    <source>
        <dbReference type="ARBA" id="ARBA00040729"/>
    </source>
</evidence>
<comment type="similarity">
    <text evidence="1">Belongs to the UPF0053 family.</text>
</comment>
<keyword evidence="3 6" id="KW-0129">CBS domain</keyword>
<reference evidence="8 9" key="1">
    <citation type="submission" date="2016-06" db="EMBL/GenBank/DDBJ databases">
        <title>Insight into the functional genes involving in sulfur oxidation in Pearl River water.</title>
        <authorList>
            <person name="Luo J."/>
            <person name="Tan X."/>
            <person name="Lin W."/>
        </authorList>
    </citation>
    <scope>NUCLEOTIDE SEQUENCE [LARGE SCALE GENOMIC DNA]</scope>
    <source>
        <strain evidence="8 9">LS2</strain>
    </source>
</reference>
<dbReference type="InterPro" id="IPR016169">
    <property type="entry name" value="FAD-bd_PCMH_sub2"/>
</dbReference>
<dbReference type="KEGG" id="haz:A9404_02665"/>
<sequence length="300" mass="33965">MDDDPSSPSRSTEPGWFSRLRKQWCINQIQTRDDILTVVDSAARNNVIPHSAYGLIDSVLQFHESRVRDIMIPRGQMDVIDATVSLSDILAKIAETGHSRYPVIRENRDEIVGVLLVKELLHFYSEQPDKPEQADFDLSKHIRAAMFVPESKRLDALLAEFRLTRTHMAIVLDEFGGVAGLVTIEDVLEEIVGDIDDEYDTEERINIREQASHRFTVRALTTIDEFNERFNTEFPDDEYDTIGGLITHELGHLPRRGEVVRLGGFEFKILGADKRRLHLLLVTPLAQSAPSGIETPEHAG</sequence>
<comment type="function">
    <text evidence="4">Plays a role in the transport of magnesium and cobalt ions.</text>
</comment>
<dbReference type="InterPro" id="IPR046342">
    <property type="entry name" value="CBS_dom_sf"/>
</dbReference>
<dbReference type="EMBL" id="CP016027">
    <property type="protein sequence ID" value="ANJ68234.1"/>
    <property type="molecule type" value="Genomic_DNA"/>
</dbReference>
<dbReference type="InterPro" id="IPR000644">
    <property type="entry name" value="CBS_dom"/>
</dbReference>
<accession>A0A191ZK19</accession>
<dbReference type="PANTHER" id="PTHR22777">
    <property type="entry name" value="HEMOLYSIN-RELATED"/>
    <property type="match status" value="1"/>
</dbReference>
<dbReference type="OrthoDB" id="9797674at2"/>
<organism evidence="8 9">
    <name type="scientific">Halothiobacillus diazotrophicus</name>
    <dbReference type="NCBI Taxonomy" id="1860122"/>
    <lineage>
        <taxon>Bacteria</taxon>
        <taxon>Pseudomonadati</taxon>
        <taxon>Pseudomonadota</taxon>
        <taxon>Gammaproteobacteria</taxon>
        <taxon>Chromatiales</taxon>
        <taxon>Halothiobacillaceae</taxon>
        <taxon>Halothiobacillus</taxon>
    </lineage>
</organism>
<dbReference type="Pfam" id="PF03471">
    <property type="entry name" value="CorC_HlyC"/>
    <property type="match status" value="1"/>
</dbReference>
<dbReference type="InterPro" id="IPR036318">
    <property type="entry name" value="FAD-bd_PCMH-like_sf"/>
</dbReference>
<dbReference type="GO" id="GO:0005886">
    <property type="term" value="C:plasma membrane"/>
    <property type="evidence" value="ECO:0007669"/>
    <property type="project" value="TreeGrafter"/>
</dbReference>
<proteinExistence type="inferred from homology"/>
<dbReference type="PROSITE" id="PS51371">
    <property type="entry name" value="CBS"/>
    <property type="match status" value="2"/>
</dbReference>
<dbReference type="InterPro" id="IPR005170">
    <property type="entry name" value="Transptr-assoc_dom"/>
</dbReference>
<keyword evidence="2" id="KW-0677">Repeat</keyword>
<evidence type="ECO:0000256" key="1">
    <source>
        <dbReference type="ARBA" id="ARBA00006337"/>
    </source>
</evidence>
<dbReference type="CDD" id="cd04590">
    <property type="entry name" value="CBS_pair_CorC_HlyC_assoc"/>
    <property type="match status" value="1"/>
</dbReference>
<gene>
    <name evidence="8" type="ORF">A9404_02665</name>
</gene>
<dbReference type="SUPFAM" id="SSF54631">
    <property type="entry name" value="CBS-domain pair"/>
    <property type="match status" value="1"/>
</dbReference>
<evidence type="ECO:0000256" key="3">
    <source>
        <dbReference type="ARBA" id="ARBA00023122"/>
    </source>
</evidence>
<evidence type="ECO:0000313" key="8">
    <source>
        <dbReference type="EMBL" id="ANJ68234.1"/>
    </source>
</evidence>
<dbReference type="Pfam" id="PF00571">
    <property type="entry name" value="CBS"/>
    <property type="match status" value="2"/>
</dbReference>
<dbReference type="AlphaFoldDB" id="A0A191ZK19"/>
<dbReference type="STRING" id="1860122.A9404_02665"/>
<name>A0A191ZK19_9GAMM</name>
<dbReference type="Gene3D" id="3.10.580.10">
    <property type="entry name" value="CBS-domain"/>
    <property type="match status" value="1"/>
</dbReference>
<protein>
    <recommendedName>
        <fullName evidence="5">Magnesium and cobalt efflux protein CorC</fullName>
    </recommendedName>
</protein>
<dbReference type="Proteomes" id="UP000078596">
    <property type="component" value="Chromosome"/>
</dbReference>
<dbReference type="RefSeq" id="WP_066102656.1">
    <property type="nucleotide sequence ID" value="NZ_CP016027.1"/>
</dbReference>
<dbReference type="GO" id="GO:0050660">
    <property type="term" value="F:flavin adenine dinucleotide binding"/>
    <property type="evidence" value="ECO:0007669"/>
    <property type="project" value="InterPro"/>
</dbReference>
<evidence type="ECO:0000259" key="7">
    <source>
        <dbReference type="PROSITE" id="PS51371"/>
    </source>
</evidence>
<dbReference type="SUPFAM" id="SSF56176">
    <property type="entry name" value="FAD-binding/transporter-associated domain-like"/>
    <property type="match status" value="1"/>
</dbReference>
<evidence type="ECO:0000256" key="4">
    <source>
        <dbReference type="ARBA" id="ARBA00037273"/>
    </source>
</evidence>
<dbReference type="SMART" id="SM01091">
    <property type="entry name" value="CorC_HlyC"/>
    <property type="match status" value="1"/>
</dbReference>
<dbReference type="Gene3D" id="3.30.465.10">
    <property type="match status" value="1"/>
</dbReference>
<evidence type="ECO:0000256" key="2">
    <source>
        <dbReference type="ARBA" id="ARBA00022737"/>
    </source>
</evidence>
<evidence type="ECO:0000256" key="6">
    <source>
        <dbReference type="PROSITE-ProRule" id="PRU00703"/>
    </source>
</evidence>
<keyword evidence="9" id="KW-1185">Reference proteome</keyword>
<dbReference type="InterPro" id="IPR044751">
    <property type="entry name" value="Ion_transp-like_CBS"/>
</dbReference>
<feature type="domain" description="CBS" evidence="7">
    <location>
        <begin position="141"/>
        <end position="198"/>
    </location>
</feature>
<dbReference type="FunFam" id="3.10.580.10:FF:000002">
    <property type="entry name" value="Magnesium/cobalt efflux protein CorC"/>
    <property type="match status" value="1"/>
</dbReference>
<evidence type="ECO:0000313" key="9">
    <source>
        <dbReference type="Proteomes" id="UP000078596"/>
    </source>
</evidence>
<feature type="domain" description="CBS" evidence="7">
    <location>
        <begin position="71"/>
        <end position="132"/>
    </location>
</feature>